<feature type="region of interest" description="Disordered" evidence="1">
    <location>
        <begin position="312"/>
        <end position="331"/>
    </location>
</feature>
<protein>
    <submittedName>
        <fullName evidence="2">Protein polyglycylase TTLL10</fullName>
    </submittedName>
</protein>
<dbReference type="PANTHER" id="PTHR46810:SF1">
    <property type="entry name" value="INACTIVE POLYGLYCYLASE TTLL10"/>
    <property type="match status" value="1"/>
</dbReference>
<dbReference type="Proteomes" id="UP000289886">
    <property type="component" value="Unassembled WGS sequence"/>
</dbReference>
<feature type="compositionally biased region" description="Low complexity" evidence="1">
    <location>
        <begin position="480"/>
        <end position="489"/>
    </location>
</feature>
<dbReference type="Gene3D" id="3.30.470.20">
    <property type="entry name" value="ATP-grasp fold, B domain"/>
    <property type="match status" value="2"/>
</dbReference>
<proteinExistence type="predicted"/>
<dbReference type="InterPro" id="IPR027752">
    <property type="entry name" value="TTLL10"/>
</dbReference>
<gene>
    <name evidence="2" type="ORF">EOD39_19831</name>
</gene>
<dbReference type="InterPro" id="IPR004344">
    <property type="entry name" value="TTL/TTLL_fam"/>
</dbReference>
<dbReference type="PROSITE" id="PS51221">
    <property type="entry name" value="TTL"/>
    <property type="match status" value="1"/>
</dbReference>
<dbReference type="PANTHER" id="PTHR46810">
    <property type="entry name" value="INACTIVE POLYGLYCYLASE TTLL10"/>
    <property type="match status" value="1"/>
</dbReference>
<feature type="compositionally biased region" description="Polar residues" evidence="1">
    <location>
        <begin position="271"/>
        <end position="291"/>
    </location>
</feature>
<name>A0A444U092_ACIRT</name>
<dbReference type="GO" id="GO:0070737">
    <property type="term" value="F:protein-glycine ligase activity, elongating"/>
    <property type="evidence" value="ECO:0007669"/>
    <property type="project" value="TreeGrafter"/>
</dbReference>
<evidence type="ECO:0000256" key="1">
    <source>
        <dbReference type="SAM" id="MobiDB-lite"/>
    </source>
</evidence>
<comment type="caution">
    <text evidence="2">The sequence shown here is derived from an EMBL/GenBank/DDBJ whole genome shotgun (WGS) entry which is preliminary data.</text>
</comment>
<dbReference type="SUPFAM" id="SSF56059">
    <property type="entry name" value="Glutathione synthetase ATP-binding domain-like"/>
    <property type="match status" value="1"/>
</dbReference>
<feature type="compositionally biased region" description="Low complexity" evidence="1">
    <location>
        <begin position="252"/>
        <end position="261"/>
    </location>
</feature>
<feature type="region of interest" description="Disordered" evidence="1">
    <location>
        <begin position="195"/>
        <end position="294"/>
    </location>
</feature>
<feature type="region of interest" description="Disordered" evidence="1">
    <location>
        <begin position="594"/>
        <end position="621"/>
    </location>
</feature>
<dbReference type="AlphaFoldDB" id="A0A444U092"/>
<accession>A0A444U092</accession>
<feature type="compositionally biased region" description="Polar residues" evidence="1">
    <location>
        <begin position="499"/>
        <end position="519"/>
    </location>
</feature>
<sequence>MVFFRHGYVRLTCESYDPNSNDLTAHLTNQYMQKKNPLYNDLKEETVWSMERFNDYVNEKSRAAKGLPEDWVCTVFATRMQQIMMQCFLAVKSKLECKLGYFDLIGCDFLIDEDFKVWLLEMNCNPALHTNCEVLKEVIPGVVNETLDLAFEIFNKYRKGRSIMPLDAQKDFTLLYNGELNDLLVKPMRSRAAGANFQTATRPKSATQTSPSPPKPSEKKQRQAGPFTAKVSISAASQPLQRPAQEEGTETPNNPSPSSVKPKNKAELKPSKSTLSRRNDPNSSDLGNLTSPILGKEEAKVATVSMPVLSERSFTSSHPGSFSTEKSPASTSRSYSYFCLGSAQVWLLEMNCNPALHTNCEVLKEVIPSVVNETLDLAFEIFNKYRKGRSIMPLDAQKDFTLLYNGELNDLLVKPMRSRAAGANFQTAMRPKSATQTSPSPPKPSEQKQRQAGPFTAKVSISAASQPLQRPAQEEGTETPNNPSPSSVKPKNKAELKPSKSTLSRRNDPNSSDLGNLTSPILGKEEDKVTTVSMPVLSERSFTSSHPGSFSTEKSPASTSRSYSYFCLGSAQVTAVKLQPRVPAAKFLNKEEIMAADPAEDHQRASEEDPKPGKEVPNRGA</sequence>
<feature type="region of interest" description="Disordered" evidence="1">
    <location>
        <begin position="424"/>
        <end position="559"/>
    </location>
</feature>
<feature type="compositionally biased region" description="Polar residues" evidence="1">
    <location>
        <begin position="540"/>
        <end position="559"/>
    </location>
</feature>
<evidence type="ECO:0000313" key="2">
    <source>
        <dbReference type="EMBL" id="RXM28616.1"/>
    </source>
</evidence>
<evidence type="ECO:0000313" key="3">
    <source>
        <dbReference type="Proteomes" id="UP000289886"/>
    </source>
</evidence>
<dbReference type="EMBL" id="SCEB01215610">
    <property type="protein sequence ID" value="RXM28616.1"/>
    <property type="molecule type" value="Genomic_DNA"/>
</dbReference>
<reference evidence="2 3" key="1">
    <citation type="submission" date="2019-01" db="EMBL/GenBank/DDBJ databases">
        <title>Draft Genome and Complete Hox-Cluster Characterization of the Sterlet Sturgeon (Acipenser ruthenus).</title>
        <authorList>
            <person name="Wei Q."/>
        </authorList>
    </citation>
    <scope>NUCLEOTIDE SEQUENCE [LARGE SCALE GENOMIC DNA]</scope>
    <source>
        <strain evidence="2">WHYD16114868_AA</strain>
        <tissue evidence="2">Blood</tissue>
    </source>
</reference>
<dbReference type="Pfam" id="PF03133">
    <property type="entry name" value="TTL"/>
    <property type="match status" value="1"/>
</dbReference>
<keyword evidence="3" id="KW-1185">Reference proteome</keyword>
<organism evidence="2 3">
    <name type="scientific">Acipenser ruthenus</name>
    <name type="common">Sterlet sturgeon</name>
    <dbReference type="NCBI Taxonomy" id="7906"/>
    <lineage>
        <taxon>Eukaryota</taxon>
        <taxon>Metazoa</taxon>
        <taxon>Chordata</taxon>
        <taxon>Craniata</taxon>
        <taxon>Vertebrata</taxon>
        <taxon>Euteleostomi</taxon>
        <taxon>Actinopterygii</taxon>
        <taxon>Chondrostei</taxon>
        <taxon>Acipenseriformes</taxon>
        <taxon>Acipenseridae</taxon>
        <taxon>Acipenser</taxon>
    </lineage>
</organism>